<dbReference type="RefSeq" id="WP_011464145.1">
    <property type="nucleotide sequence ID" value="NC_007908.1"/>
</dbReference>
<dbReference type="OrthoDB" id="418728at2"/>
<keyword evidence="3" id="KW-1185">Reference proteome</keyword>
<dbReference type="STRING" id="338969.Rfer_1851"/>
<dbReference type="Proteomes" id="UP000008332">
    <property type="component" value="Chromosome"/>
</dbReference>
<name>Q21XC6_ALBFT</name>
<evidence type="ECO:0008006" key="4">
    <source>
        <dbReference type="Google" id="ProtNLM"/>
    </source>
</evidence>
<dbReference type="PANTHER" id="PTHR30619">
    <property type="entry name" value="DNA INTERNALIZATION/COMPETENCE PROTEIN COMEC/REC2"/>
    <property type="match status" value="1"/>
</dbReference>
<evidence type="ECO:0000256" key="1">
    <source>
        <dbReference type="SAM" id="MobiDB-lite"/>
    </source>
</evidence>
<dbReference type="InterPro" id="IPR052159">
    <property type="entry name" value="Competence_DNA_uptake"/>
</dbReference>
<dbReference type="SUPFAM" id="SSF56281">
    <property type="entry name" value="Metallo-hydrolase/oxidoreductase"/>
    <property type="match status" value="1"/>
</dbReference>
<accession>Q21XC6</accession>
<evidence type="ECO:0000313" key="3">
    <source>
        <dbReference type="Proteomes" id="UP000008332"/>
    </source>
</evidence>
<dbReference type="InterPro" id="IPR036866">
    <property type="entry name" value="RibonucZ/Hydroxyglut_hydro"/>
</dbReference>
<dbReference type="Gene3D" id="3.60.15.10">
    <property type="entry name" value="Ribonuclease Z/Hydroxyacylglutathione hydrolase-like"/>
    <property type="match status" value="1"/>
</dbReference>
<protein>
    <recommendedName>
        <fullName evidence="4">Metallo-beta-lactamase domain-containing protein</fullName>
    </recommendedName>
</protein>
<evidence type="ECO:0000313" key="2">
    <source>
        <dbReference type="EMBL" id="ABD69577.1"/>
    </source>
</evidence>
<sequence>MFRIEMLPAAHGDCLWIEYGNAQQVRRILIDGGPAHTYPALRERILQLPADERHFELLIITHIDADHIEGIVRLLQDAQALNCRFERIWFNGREQLNQVVDPAGVPLGALQGEMLGMLIADYEKRTGKQVWNVGLTDALAAIDRTAGKLPVVDLPGDCRLTLLSPDHERLLELKDCWRDELRKAGVASGDEAALRQALEGARNLRPLGDVLGADGEPIEDRFELPDPAGRDLAAGLDDTLGGGDGEAGADAPFGGDASRANGSSIAVLLEYPNDQPKVRFLLAGDAWPSVLEASVNQLLSGQDKRLSLTGFKLPHHGSVANTSAALLRKLRCQHYLVSTSGAVFRHPHVRALELLLSEHAGQGKPQLHFNYLTETTAAWSDPADQQARRYQAFHPKGLSLFL</sequence>
<proteinExistence type="predicted"/>
<dbReference type="eggNOG" id="COG2333">
    <property type="taxonomic scope" value="Bacteria"/>
</dbReference>
<feature type="compositionally biased region" description="Low complexity" evidence="1">
    <location>
        <begin position="226"/>
        <end position="239"/>
    </location>
</feature>
<dbReference type="HOGENOM" id="CLU_052638_0_0_4"/>
<dbReference type="KEGG" id="rfr:Rfer_1851"/>
<organism evidence="2 3">
    <name type="scientific">Albidiferax ferrireducens (strain ATCC BAA-621 / DSM 15236 / T118)</name>
    <name type="common">Rhodoferax ferrireducens</name>
    <dbReference type="NCBI Taxonomy" id="338969"/>
    <lineage>
        <taxon>Bacteria</taxon>
        <taxon>Pseudomonadati</taxon>
        <taxon>Pseudomonadota</taxon>
        <taxon>Betaproteobacteria</taxon>
        <taxon>Burkholderiales</taxon>
        <taxon>Comamonadaceae</taxon>
        <taxon>Rhodoferax</taxon>
    </lineage>
</organism>
<dbReference type="AlphaFoldDB" id="Q21XC6"/>
<reference evidence="3" key="1">
    <citation type="submission" date="2006-02" db="EMBL/GenBank/DDBJ databases">
        <title>Complete sequence of chromosome of Rhodoferax ferrireducens DSM 15236.</title>
        <authorList>
            <person name="Copeland A."/>
            <person name="Lucas S."/>
            <person name="Lapidus A."/>
            <person name="Barry K."/>
            <person name="Detter J.C."/>
            <person name="Glavina del Rio T."/>
            <person name="Hammon N."/>
            <person name="Israni S."/>
            <person name="Pitluck S."/>
            <person name="Brettin T."/>
            <person name="Bruce D."/>
            <person name="Han C."/>
            <person name="Tapia R."/>
            <person name="Gilna P."/>
            <person name="Kiss H."/>
            <person name="Schmutz J."/>
            <person name="Larimer F."/>
            <person name="Land M."/>
            <person name="Kyrpides N."/>
            <person name="Ivanova N."/>
            <person name="Richardson P."/>
        </authorList>
    </citation>
    <scope>NUCLEOTIDE SEQUENCE [LARGE SCALE GENOMIC DNA]</scope>
    <source>
        <strain evidence="3">ATCC BAA-621 / DSM 15236 / T118</strain>
    </source>
</reference>
<dbReference type="EMBL" id="CP000267">
    <property type="protein sequence ID" value="ABD69577.1"/>
    <property type="molecule type" value="Genomic_DNA"/>
</dbReference>
<feature type="region of interest" description="Disordered" evidence="1">
    <location>
        <begin position="215"/>
        <end position="255"/>
    </location>
</feature>
<dbReference type="PANTHER" id="PTHR30619:SF1">
    <property type="entry name" value="RECOMBINATION PROTEIN 2"/>
    <property type="match status" value="1"/>
</dbReference>
<gene>
    <name evidence="2" type="ordered locus">Rfer_1851</name>
</gene>